<dbReference type="SUPFAM" id="SSF103473">
    <property type="entry name" value="MFS general substrate transporter"/>
    <property type="match status" value="1"/>
</dbReference>
<feature type="transmembrane region" description="Helical" evidence="6">
    <location>
        <begin position="175"/>
        <end position="196"/>
    </location>
</feature>
<feature type="domain" description="Major facilitator superfamily (MFS) profile" evidence="7">
    <location>
        <begin position="6"/>
        <end position="402"/>
    </location>
</feature>
<sequence>MSRRQVFGSLCAMVFLVNLARIVFAPLVVPLEQEFGVTASTLGIITGLTWFGSAIPRFPVGYLLTKVSRETVVLLSGVVLTASAVYTALAPSFSVDLAGQTLTLTPVGSLMLGAFFLGTASGGYFLSANPLLSELFPSRVGRVMGVHGAASQFAAVGAAPIVVAVLAVADWRTTFYLLAAVSALVTVVTYLVGRTLETTSGTPDRDLLSAARTQWRLIVAGIAFVAVTGLVWNGVFNFYVKYLIEAKSLSDPAANTLLTVLFAAGIPAFVVGGDLVERLPKVPLLIGISTTFAVSLLALSAVSGFVAIAALSVVVGFVIHMLFPAADTYMLSSTPDHQRASTYAVFSGTMMLPQAVGSVAFGALLDAGFAWESLVSGAAVTVLAVMGVLFACYQFGLLPERAVRPDPSPARSSMAADPVCNDD</sequence>
<keyword evidence="9" id="KW-1185">Reference proteome</keyword>
<gene>
    <name evidence="8" type="ORF">ACFPYI_04720</name>
</gene>
<dbReference type="InterPro" id="IPR050189">
    <property type="entry name" value="MFS_Efflux_Transporters"/>
</dbReference>
<feature type="transmembrane region" description="Helical" evidence="6">
    <location>
        <begin position="377"/>
        <end position="398"/>
    </location>
</feature>
<dbReference type="GO" id="GO:0005886">
    <property type="term" value="C:plasma membrane"/>
    <property type="evidence" value="ECO:0007669"/>
    <property type="project" value="UniProtKB-SubCell"/>
</dbReference>
<dbReference type="Pfam" id="PF07690">
    <property type="entry name" value="MFS_1"/>
    <property type="match status" value="1"/>
</dbReference>
<feature type="transmembrane region" description="Helical" evidence="6">
    <location>
        <begin position="282"/>
        <end position="299"/>
    </location>
</feature>
<organism evidence="8 9">
    <name type="scientific">Halomarina salina</name>
    <dbReference type="NCBI Taxonomy" id="1872699"/>
    <lineage>
        <taxon>Archaea</taxon>
        <taxon>Methanobacteriati</taxon>
        <taxon>Methanobacteriota</taxon>
        <taxon>Stenosarchaea group</taxon>
        <taxon>Halobacteria</taxon>
        <taxon>Halobacteriales</taxon>
        <taxon>Natronomonadaceae</taxon>
        <taxon>Halomarina</taxon>
    </lineage>
</organism>
<dbReference type="EMBL" id="JBHSQH010000001">
    <property type="protein sequence ID" value="MFC5970629.1"/>
    <property type="molecule type" value="Genomic_DNA"/>
</dbReference>
<keyword evidence="2" id="KW-1003">Cell membrane</keyword>
<keyword evidence="4 6" id="KW-1133">Transmembrane helix</keyword>
<comment type="caution">
    <text evidence="8">The sequence shown here is derived from an EMBL/GenBank/DDBJ whole genome shotgun (WGS) entry which is preliminary data.</text>
</comment>
<dbReference type="PROSITE" id="PS50850">
    <property type="entry name" value="MFS"/>
    <property type="match status" value="1"/>
</dbReference>
<name>A0ABD5RJF4_9EURY</name>
<dbReference type="Gene3D" id="1.20.1250.20">
    <property type="entry name" value="MFS general substrate transporter like domains"/>
    <property type="match status" value="2"/>
</dbReference>
<feature type="transmembrane region" description="Helical" evidence="6">
    <location>
        <begin position="252"/>
        <end position="270"/>
    </location>
</feature>
<feature type="transmembrane region" description="Helical" evidence="6">
    <location>
        <begin position="144"/>
        <end position="169"/>
    </location>
</feature>
<dbReference type="PANTHER" id="PTHR43124">
    <property type="entry name" value="PURINE EFFLUX PUMP PBUE"/>
    <property type="match status" value="1"/>
</dbReference>
<evidence type="ECO:0000256" key="6">
    <source>
        <dbReference type="SAM" id="Phobius"/>
    </source>
</evidence>
<reference evidence="8 9" key="1">
    <citation type="journal article" date="2019" name="Int. J. Syst. Evol. Microbiol.">
        <title>The Global Catalogue of Microorganisms (GCM) 10K type strain sequencing project: providing services to taxonomists for standard genome sequencing and annotation.</title>
        <authorList>
            <consortium name="The Broad Institute Genomics Platform"/>
            <consortium name="The Broad Institute Genome Sequencing Center for Infectious Disease"/>
            <person name="Wu L."/>
            <person name="Ma J."/>
        </authorList>
    </citation>
    <scope>NUCLEOTIDE SEQUENCE [LARGE SCALE GENOMIC DNA]</scope>
    <source>
        <strain evidence="8 9">CGMCC 1.12543</strain>
    </source>
</reference>
<feature type="transmembrane region" description="Helical" evidence="6">
    <location>
        <begin position="72"/>
        <end position="90"/>
    </location>
</feature>
<protein>
    <submittedName>
        <fullName evidence="8">MFS transporter</fullName>
    </submittedName>
</protein>
<feature type="transmembrane region" description="Helical" evidence="6">
    <location>
        <begin position="35"/>
        <end position="60"/>
    </location>
</feature>
<evidence type="ECO:0000256" key="2">
    <source>
        <dbReference type="ARBA" id="ARBA00022475"/>
    </source>
</evidence>
<dbReference type="InterPro" id="IPR036259">
    <property type="entry name" value="MFS_trans_sf"/>
</dbReference>
<keyword evidence="5 6" id="KW-0472">Membrane</keyword>
<keyword evidence="3 6" id="KW-0812">Transmembrane</keyword>
<evidence type="ECO:0000313" key="8">
    <source>
        <dbReference type="EMBL" id="MFC5970629.1"/>
    </source>
</evidence>
<feature type="transmembrane region" description="Helical" evidence="6">
    <location>
        <begin position="343"/>
        <end position="365"/>
    </location>
</feature>
<dbReference type="RefSeq" id="WP_247413561.1">
    <property type="nucleotide sequence ID" value="NZ_JALLGW010000001.1"/>
</dbReference>
<feature type="transmembrane region" description="Helical" evidence="6">
    <location>
        <begin position="7"/>
        <end position="29"/>
    </location>
</feature>
<dbReference type="AlphaFoldDB" id="A0ABD5RJF4"/>
<evidence type="ECO:0000259" key="7">
    <source>
        <dbReference type="PROSITE" id="PS50850"/>
    </source>
</evidence>
<evidence type="ECO:0000256" key="4">
    <source>
        <dbReference type="ARBA" id="ARBA00022989"/>
    </source>
</evidence>
<feature type="transmembrane region" description="Helical" evidence="6">
    <location>
        <begin position="217"/>
        <end position="240"/>
    </location>
</feature>
<proteinExistence type="predicted"/>
<evidence type="ECO:0000256" key="1">
    <source>
        <dbReference type="ARBA" id="ARBA00004651"/>
    </source>
</evidence>
<evidence type="ECO:0000256" key="3">
    <source>
        <dbReference type="ARBA" id="ARBA00022692"/>
    </source>
</evidence>
<accession>A0ABD5RJF4</accession>
<feature type="transmembrane region" description="Helical" evidence="6">
    <location>
        <begin position="305"/>
        <end position="323"/>
    </location>
</feature>
<dbReference type="InterPro" id="IPR011701">
    <property type="entry name" value="MFS"/>
</dbReference>
<dbReference type="PANTHER" id="PTHR43124:SF3">
    <property type="entry name" value="CHLORAMPHENICOL EFFLUX PUMP RV0191"/>
    <property type="match status" value="1"/>
</dbReference>
<evidence type="ECO:0000256" key="5">
    <source>
        <dbReference type="ARBA" id="ARBA00023136"/>
    </source>
</evidence>
<dbReference type="InterPro" id="IPR020846">
    <property type="entry name" value="MFS_dom"/>
</dbReference>
<feature type="transmembrane region" description="Helical" evidence="6">
    <location>
        <begin position="110"/>
        <end position="132"/>
    </location>
</feature>
<evidence type="ECO:0000313" key="9">
    <source>
        <dbReference type="Proteomes" id="UP001596099"/>
    </source>
</evidence>
<comment type="subcellular location">
    <subcellularLocation>
        <location evidence="1">Cell membrane</location>
        <topology evidence="1">Multi-pass membrane protein</topology>
    </subcellularLocation>
</comment>
<dbReference type="Proteomes" id="UP001596099">
    <property type="component" value="Unassembled WGS sequence"/>
</dbReference>